<feature type="signal peptide" evidence="2">
    <location>
        <begin position="1"/>
        <end position="21"/>
    </location>
</feature>
<keyword evidence="1" id="KW-1133">Transmembrane helix</keyword>
<proteinExistence type="predicted"/>
<dbReference type="PANTHER" id="PTHR46953">
    <property type="entry name" value="G-PROTEIN COUPLED RECEPTOR MTH-LIKE 1-RELATED"/>
    <property type="match status" value="1"/>
</dbReference>
<feature type="transmembrane region" description="Helical" evidence="1">
    <location>
        <begin position="331"/>
        <end position="352"/>
    </location>
</feature>
<sequence length="499" mass="56879">MRASGWSTAIFQLCLVSIAAGYPIHPTKGVTHRPGVPKKCCLSGYAFNENLECVHAKLDQFDYTTHDARRTISSHSPQRIVTVIASAQGLRCDGEENDTSSKYHPRGLPINSIFRSSRDYCIENMINGTTVLIKCAEIGSEVSLDRENSTEMTIVTKTTTTTTTRRIITVTTITTITTISLTNVSSNMSKEDEMINEMTHRCSDLRTVFFWGAQTYMDTNVAHVVLSTIVVVVYLSIPELGKSIYNRAVLRHNVCLLLQGFFLTFLGYCNLCGFATSDDFDTLLWILMQYFTNATVFWLNVICFDMTLSITRFRWMMGSGQQTIQEENRRLLLYGVFAWGGALVPAVVAVILEFCPGIPEDFPLKPNYRRYHGGPNYVVNIYFFGIPLLTLFWNNVLFVFTTYKIIRIQRSTEIATRNNTNVLRKKYFLFLQLYLLMGAPWFFGLLFACLNKLVVMKICRLIWPILWLLMLATHKKLRQKLANKLRCVRKKSDIVATVS</sequence>
<evidence type="ECO:0000256" key="1">
    <source>
        <dbReference type="SAM" id="Phobius"/>
    </source>
</evidence>
<dbReference type="OrthoDB" id="7698143at2759"/>
<organism evidence="3 4">
    <name type="scientific">Pogonomyrmex barbatus</name>
    <name type="common">red harvester ant</name>
    <dbReference type="NCBI Taxonomy" id="144034"/>
    <lineage>
        <taxon>Eukaryota</taxon>
        <taxon>Metazoa</taxon>
        <taxon>Ecdysozoa</taxon>
        <taxon>Arthropoda</taxon>
        <taxon>Hexapoda</taxon>
        <taxon>Insecta</taxon>
        <taxon>Pterygota</taxon>
        <taxon>Neoptera</taxon>
        <taxon>Endopterygota</taxon>
        <taxon>Hymenoptera</taxon>
        <taxon>Apocrita</taxon>
        <taxon>Aculeata</taxon>
        <taxon>Formicoidea</taxon>
        <taxon>Formicidae</taxon>
        <taxon>Myrmicinae</taxon>
        <taxon>Pogonomyrmex</taxon>
    </lineage>
</organism>
<feature type="transmembrane region" description="Helical" evidence="1">
    <location>
        <begin position="221"/>
        <end position="241"/>
    </location>
</feature>
<dbReference type="AlphaFoldDB" id="A0A6I9WUN4"/>
<dbReference type="GeneID" id="105431191"/>
<accession>A0A6I9WUN4</accession>
<reference evidence="4" key="1">
    <citation type="submission" date="2025-08" db="UniProtKB">
        <authorList>
            <consortium name="RefSeq"/>
        </authorList>
    </citation>
    <scope>IDENTIFICATION</scope>
</reference>
<feature type="transmembrane region" description="Helical" evidence="1">
    <location>
        <begin position="381"/>
        <end position="406"/>
    </location>
</feature>
<keyword evidence="1" id="KW-0812">Transmembrane</keyword>
<feature type="transmembrane region" description="Helical" evidence="1">
    <location>
        <begin position="427"/>
        <end position="448"/>
    </location>
</feature>
<feature type="transmembrane region" description="Helical" evidence="1">
    <location>
        <begin position="282"/>
        <end position="310"/>
    </location>
</feature>
<dbReference type="RefSeq" id="XP_011643527.1">
    <property type="nucleotide sequence ID" value="XM_011645225.2"/>
</dbReference>
<evidence type="ECO:0000313" key="4">
    <source>
        <dbReference type="RefSeq" id="XP_011643527.1"/>
    </source>
</evidence>
<dbReference type="KEGG" id="pbar:105431191"/>
<feature type="chain" id="PRO_5027093292" evidence="2">
    <location>
        <begin position="22"/>
        <end position="499"/>
    </location>
</feature>
<protein>
    <submittedName>
        <fullName evidence="4">Uncharacterized protein LOC105431191</fullName>
    </submittedName>
</protein>
<feature type="transmembrane region" description="Helical" evidence="1">
    <location>
        <begin position="454"/>
        <end position="472"/>
    </location>
</feature>
<dbReference type="PANTHER" id="PTHR46953:SF1">
    <property type="entry name" value="G-PROTEIN COUPLED RECEPTOR MTH-LIKE 1-RELATED"/>
    <property type="match status" value="1"/>
</dbReference>
<dbReference type="Proteomes" id="UP000504615">
    <property type="component" value="Unplaced"/>
</dbReference>
<dbReference type="Gene3D" id="1.20.1070.10">
    <property type="entry name" value="Rhodopsin 7-helix transmembrane proteins"/>
    <property type="match status" value="1"/>
</dbReference>
<keyword evidence="3" id="KW-1185">Reference proteome</keyword>
<feature type="transmembrane region" description="Helical" evidence="1">
    <location>
        <begin position="253"/>
        <end position="276"/>
    </location>
</feature>
<name>A0A6I9WUN4_9HYME</name>
<evidence type="ECO:0000256" key="2">
    <source>
        <dbReference type="SAM" id="SignalP"/>
    </source>
</evidence>
<evidence type="ECO:0000313" key="3">
    <source>
        <dbReference type="Proteomes" id="UP000504615"/>
    </source>
</evidence>
<gene>
    <name evidence="4" type="primary">LOC105431191</name>
</gene>
<keyword evidence="2" id="KW-0732">Signal</keyword>
<keyword evidence="1" id="KW-0472">Membrane</keyword>
<dbReference type="InterPro" id="IPR052808">
    <property type="entry name" value="GPCR_Mth-like"/>
</dbReference>